<dbReference type="EMBL" id="FOLO01000011">
    <property type="protein sequence ID" value="SFC52375.1"/>
    <property type="molecule type" value="Genomic_DNA"/>
</dbReference>
<evidence type="ECO:0000313" key="1">
    <source>
        <dbReference type="EMBL" id="SFC52375.1"/>
    </source>
</evidence>
<accession>A0A1I1JVH7</accession>
<evidence type="ECO:0000313" key="2">
    <source>
        <dbReference type="Proteomes" id="UP000198862"/>
    </source>
</evidence>
<dbReference type="AlphaFoldDB" id="A0A1I1JVH7"/>
<keyword evidence="2" id="KW-1185">Reference proteome</keyword>
<sequence length="382" mass="43700">MAADKLKIETLIPSLPLTFKKLFCTFACYFDGELKRFSLNAQNELELTQVEYNKSFKLPIMIVNRGYYTEWAKEYPIDNKKELKKLLALESSNSQNNHHYIWGYENAQSQVNSWHFNNAVPETFIRFPITLLFALTATNNQIVNVQANNPFYVARSNKLIHSLLHNSVINSSKRFAVSVGVAQAELDKIVNKQSFASELAFGLKQAIPLISSFVTMPKVENRLQLLKNISVPFSLIFTTYLALSSGYLVYKQHHLEKNLANQSNDVSIALEQQVIFDTELKQYTALKSFLNTQKNTSEIWLVMAELFPTATFSNVRLAGKRMVLRGKTLQATGLLEIISNNVLVTDAKFDFPTRKYRGKEEFVISFRLNTNIIQSVKVQEER</sequence>
<dbReference type="OrthoDB" id="6398232at2"/>
<organism evidence="1 2">
    <name type="scientific">Pseudoalteromonas denitrificans DSM 6059</name>
    <dbReference type="NCBI Taxonomy" id="1123010"/>
    <lineage>
        <taxon>Bacteria</taxon>
        <taxon>Pseudomonadati</taxon>
        <taxon>Pseudomonadota</taxon>
        <taxon>Gammaproteobacteria</taxon>
        <taxon>Alteromonadales</taxon>
        <taxon>Pseudoalteromonadaceae</taxon>
        <taxon>Pseudoalteromonas</taxon>
    </lineage>
</organism>
<evidence type="ECO:0008006" key="3">
    <source>
        <dbReference type="Google" id="ProtNLM"/>
    </source>
</evidence>
<dbReference type="RefSeq" id="WP_091983041.1">
    <property type="nucleotide sequence ID" value="NZ_FOLO01000011.1"/>
</dbReference>
<protein>
    <recommendedName>
        <fullName evidence="3">General secretion pathway protein L</fullName>
    </recommendedName>
</protein>
<name>A0A1I1JVH7_9GAMM</name>
<gene>
    <name evidence="1" type="ORF">SAMN02745724_01854</name>
</gene>
<dbReference type="Proteomes" id="UP000198862">
    <property type="component" value="Unassembled WGS sequence"/>
</dbReference>
<reference evidence="1 2" key="1">
    <citation type="submission" date="2016-10" db="EMBL/GenBank/DDBJ databases">
        <authorList>
            <person name="de Groot N.N."/>
        </authorList>
    </citation>
    <scope>NUCLEOTIDE SEQUENCE [LARGE SCALE GENOMIC DNA]</scope>
    <source>
        <strain evidence="1 2">DSM 6059</strain>
    </source>
</reference>
<dbReference type="STRING" id="1123010.SAMN02745724_01854"/>
<proteinExistence type="predicted"/>